<evidence type="ECO:0000313" key="3">
    <source>
        <dbReference type="EMBL" id="UWE04072.1"/>
    </source>
</evidence>
<dbReference type="InterPro" id="IPR036291">
    <property type="entry name" value="NAD(P)-bd_dom_sf"/>
</dbReference>
<evidence type="ECO:0000313" key="4">
    <source>
        <dbReference type="Proteomes" id="UP001058650"/>
    </source>
</evidence>
<dbReference type="InterPro" id="IPR001509">
    <property type="entry name" value="Epimerase_deHydtase"/>
</dbReference>
<name>A0ABY5U369_LACSH</name>
<dbReference type="Gene3D" id="3.90.25.10">
    <property type="entry name" value="UDP-galactose 4-epimerase, domain 1"/>
    <property type="match status" value="1"/>
</dbReference>
<dbReference type="SUPFAM" id="SSF51735">
    <property type="entry name" value="NAD(P)-binding Rossmann-fold domains"/>
    <property type="match status" value="1"/>
</dbReference>
<dbReference type="RefSeq" id="WP_259436210.1">
    <property type="nucleotide sequence ID" value="NZ_CP103866.1"/>
</dbReference>
<sequence length="346" mass="38595">MKIVVIGGAGFIASHVVDHYVAEGHEVVVVDNLSTGKRENIHPDARFYELDIAEQRDRLEEVLREEQPEVVNIHAAQKSVPKSVEDPLLDLKINVEGLINVLEICKKVDVKKVIFASSGGALAGETDQIPTPENLNPQLISPYAINKLACEKYLHYYAAIFGMKYTVLRYANIFGPRQIPDGDCGVTPIFMNNVLADRPSVLFAYEDMPKGTTRDYLYVEDAARANVLALTKGDDQVLNIGTGIETYTEDLYHVILKVSGKDLPLVREKERTGDVKRSALDSTRAKEVLNWEPTLSLEEGIQKTYDYFLSIQQSKEKTPRLLGVENVDKPCESTLLIAGFLYIKGI</sequence>
<keyword evidence="4" id="KW-1185">Reference proteome</keyword>
<protein>
    <submittedName>
        <fullName evidence="3">NAD-dependent epimerase/dehydratase family protein</fullName>
    </submittedName>
</protein>
<organism evidence="3 4">
    <name type="scientific">Laceyella sacchari</name>
    <name type="common">Thermoactinomyces thalpophilus</name>
    <dbReference type="NCBI Taxonomy" id="37482"/>
    <lineage>
        <taxon>Bacteria</taxon>
        <taxon>Bacillati</taxon>
        <taxon>Bacillota</taxon>
        <taxon>Bacilli</taxon>
        <taxon>Bacillales</taxon>
        <taxon>Thermoactinomycetaceae</taxon>
        <taxon>Laceyella</taxon>
    </lineage>
</organism>
<dbReference type="Gene3D" id="3.40.50.720">
    <property type="entry name" value="NAD(P)-binding Rossmann-like Domain"/>
    <property type="match status" value="1"/>
</dbReference>
<dbReference type="EMBL" id="CP103866">
    <property type="protein sequence ID" value="UWE04072.1"/>
    <property type="molecule type" value="Genomic_DNA"/>
</dbReference>
<dbReference type="Pfam" id="PF01370">
    <property type="entry name" value="Epimerase"/>
    <property type="match status" value="1"/>
</dbReference>
<feature type="domain" description="NAD-dependent epimerase/dehydratase" evidence="2">
    <location>
        <begin position="3"/>
        <end position="241"/>
    </location>
</feature>
<dbReference type="PANTHER" id="PTHR43000">
    <property type="entry name" value="DTDP-D-GLUCOSE 4,6-DEHYDRATASE-RELATED"/>
    <property type="match status" value="1"/>
</dbReference>
<gene>
    <name evidence="3" type="ORF">NYR52_02590</name>
</gene>
<proteinExistence type="inferred from homology"/>
<accession>A0ABY5U369</accession>
<evidence type="ECO:0000259" key="2">
    <source>
        <dbReference type="Pfam" id="PF01370"/>
    </source>
</evidence>
<comment type="similarity">
    <text evidence="1">Belongs to the NAD(P)-dependent epimerase/dehydratase family.</text>
</comment>
<dbReference type="Proteomes" id="UP001058650">
    <property type="component" value="Chromosome"/>
</dbReference>
<reference evidence="3" key="1">
    <citation type="submission" date="2022-08" db="EMBL/GenBank/DDBJ databases">
        <title>The complete genome sequence of the thermophilic bacterium Laceyella sacchari FBKL4.010 reveals the basis for tetramethylpyrazine biosynthesis in Moutai-flavor Daqu.</title>
        <authorList>
            <person name="Li D."/>
            <person name="Huang W."/>
            <person name="Wang C."/>
            <person name="Qiu S."/>
        </authorList>
    </citation>
    <scope>NUCLEOTIDE SEQUENCE</scope>
    <source>
        <strain evidence="3">FBKL4.014</strain>
    </source>
</reference>
<evidence type="ECO:0000256" key="1">
    <source>
        <dbReference type="ARBA" id="ARBA00007637"/>
    </source>
</evidence>